<protein>
    <recommendedName>
        <fullName evidence="4">Large ribosomal subunit protein uL13</fullName>
    </recommendedName>
</protein>
<dbReference type="PIRSF" id="PIRSF002181">
    <property type="entry name" value="Ribosomal_L13"/>
    <property type="match status" value="1"/>
</dbReference>
<comment type="caution">
    <text evidence="5">The sequence shown here is derived from an EMBL/GenBank/DDBJ whole genome shotgun (WGS) entry which is preliminary data.</text>
</comment>
<dbReference type="InterPro" id="IPR005822">
    <property type="entry name" value="Ribosomal_uL13"/>
</dbReference>
<evidence type="ECO:0000313" key="6">
    <source>
        <dbReference type="Proteomes" id="UP000567293"/>
    </source>
</evidence>
<dbReference type="GO" id="GO:0006412">
    <property type="term" value="P:translation"/>
    <property type="evidence" value="ECO:0007669"/>
    <property type="project" value="UniProtKB-UniRule"/>
</dbReference>
<dbReference type="GO" id="GO:0017148">
    <property type="term" value="P:negative regulation of translation"/>
    <property type="evidence" value="ECO:0007669"/>
    <property type="project" value="TreeGrafter"/>
</dbReference>
<dbReference type="NCBIfam" id="TIGR01066">
    <property type="entry name" value="rplM_bact"/>
    <property type="match status" value="1"/>
</dbReference>
<dbReference type="Gene3D" id="3.90.1180.10">
    <property type="entry name" value="Ribosomal protein L13"/>
    <property type="match status" value="1"/>
</dbReference>
<dbReference type="PANTHER" id="PTHR11545:SF2">
    <property type="entry name" value="LARGE RIBOSOMAL SUBUNIT PROTEIN UL13M"/>
    <property type="match status" value="1"/>
</dbReference>
<keyword evidence="2 4" id="KW-0689">Ribosomal protein</keyword>
<dbReference type="GO" id="GO:0022625">
    <property type="term" value="C:cytosolic large ribosomal subunit"/>
    <property type="evidence" value="ECO:0007669"/>
    <property type="project" value="TreeGrafter"/>
</dbReference>
<dbReference type="InterPro" id="IPR005823">
    <property type="entry name" value="Ribosomal_uL13_bac-type"/>
</dbReference>
<evidence type="ECO:0000256" key="2">
    <source>
        <dbReference type="ARBA" id="ARBA00022980"/>
    </source>
</evidence>
<organism evidence="5 6">
    <name type="scientific">Candidatus Acidiferrum panamense</name>
    <dbReference type="NCBI Taxonomy" id="2741543"/>
    <lineage>
        <taxon>Bacteria</taxon>
        <taxon>Pseudomonadati</taxon>
        <taxon>Acidobacteriota</taxon>
        <taxon>Terriglobia</taxon>
        <taxon>Candidatus Acidiferrales</taxon>
        <taxon>Candidatus Acidiferrum</taxon>
    </lineage>
</organism>
<dbReference type="Pfam" id="PF00572">
    <property type="entry name" value="Ribosomal_L13"/>
    <property type="match status" value="1"/>
</dbReference>
<evidence type="ECO:0000256" key="3">
    <source>
        <dbReference type="ARBA" id="ARBA00023274"/>
    </source>
</evidence>
<sequence length="149" mass="16480">MRTYVAKGAEAQALQTGANWYVVDATNAVLGRLATKVARILIGKDKPTFTPYLDSGDHVVVINADKIRLTGNKIEQKVYHTHSGYPGGLKTVPVKRVRESRPEWVVREAILGMLPKNKLQARRAKKLRVYRDATGLARHAGQKPQAVAL</sequence>
<proteinExistence type="inferred from homology"/>
<name>A0A7V8NLS9_9BACT</name>
<keyword evidence="3 4" id="KW-0687">Ribonucleoprotein</keyword>
<dbReference type="EMBL" id="JACDQQ010000170">
    <property type="protein sequence ID" value="MBA0083681.1"/>
    <property type="molecule type" value="Genomic_DNA"/>
</dbReference>
<dbReference type="GO" id="GO:0003735">
    <property type="term" value="F:structural constituent of ribosome"/>
    <property type="evidence" value="ECO:0007669"/>
    <property type="project" value="InterPro"/>
</dbReference>
<evidence type="ECO:0000256" key="1">
    <source>
        <dbReference type="ARBA" id="ARBA00006227"/>
    </source>
</evidence>
<comment type="function">
    <text evidence="4">This protein is one of the early assembly proteins of the 50S ribosomal subunit, although it is not seen to bind rRNA by itself. It is important during the early stages of 50S assembly.</text>
</comment>
<gene>
    <name evidence="4 5" type="primary">rplM</name>
    <name evidence="5" type="ORF">HRJ53_01665</name>
</gene>
<evidence type="ECO:0000256" key="4">
    <source>
        <dbReference type="HAMAP-Rule" id="MF_01366"/>
    </source>
</evidence>
<dbReference type="SUPFAM" id="SSF52161">
    <property type="entry name" value="Ribosomal protein L13"/>
    <property type="match status" value="1"/>
</dbReference>
<evidence type="ECO:0000313" key="5">
    <source>
        <dbReference type="EMBL" id="MBA0083681.1"/>
    </source>
</evidence>
<dbReference type="AlphaFoldDB" id="A0A7V8NLS9"/>
<dbReference type="InterPro" id="IPR036899">
    <property type="entry name" value="Ribosomal_uL13_sf"/>
</dbReference>
<accession>A0A7V8NLS9</accession>
<dbReference type="Proteomes" id="UP000567293">
    <property type="component" value="Unassembled WGS sequence"/>
</dbReference>
<dbReference type="HAMAP" id="MF_01366">
    <property type="entry name" value="Ribosomal_uL13"/>
    <property type="match status" value="1"/>
</dbReference>
<dbReference type="GO" id="GO:0003729">
    <property type="term" value="F:mRNA binding"/>
    <property type="evidence" value="ECO:0007669"/>
    <property type="project" value="TreeGrafter"/>
</dbReference>
<reference evidence="5" key="1">
    <citation type="submission" date="2020-06" db="EMBL/GenBank/DDBJ databases">
        <title>Legume-microbial interactions unlock mineral nutrients during tropical forest succession.</title>
        <authorList>
            <person name="Epihov D.Z."/>
        </authorList>
    </citation>
    <scope>NUCLEOTIDE SEQUENCE [LARGE SCALE GENOMIC DNA]</scope>
    <source>
        <strain evidence="5">Pan2503</strain>
    </source>
</reference>
<keyword evidence="6" id="KW-1185">Reference proteome</keyword>
<comment type="subunit">
    <text evidence="4">Part of the 50S ribosomal subunit.</text>
</comment>
<comment type="similarity">
    <text evidence="1 4">Belongs to the universal ribosomal protein uL13 family.</text>
</comment>
<dbReference type="CDD" id="cd00392">
    <property type="entry name" value="Ribosomal_L13"/>
    <property type="match status" value="1"/>
</dbReference>
<dbReference type="PANTHER" id="PTHR11545">
    <property type="entry name" value="RIBOSOMAL PROTEIN L13"/>
    <property type="match status" value="1"/>
</dbReference>